<evidence type="ECO:0000313" key="8">
    <source>
        <dbReference type="EMBL" id="AVI05075.1"/>
    </source>
</evidence>
<evidence type="ECO:0000256" key="2">
    <source>
        <dbReference type="ARBA" id="ARBA00014660"/>
    </source>
</evidence>
<evidence type="ECO:0000256" key="4">
    <source>
        <dbReference type="ARBA" id="ARBA00023031"/>
    </source>
</evidence>
<sequence length="281" mass="31535">MAVADLKSSSDFTVEKVSMSEYERISGDLHQLLISNEMRDLPTKGCHVLHLQNLPKSKVLELESREQRGFLSKVADKIREKVYRDTGRIFFVYVPVIQGTSSGTITLKLQNTDTGEVSDVVTDAPAERAFVIMDRWGRSLTSKAKLVLLYSIFCPEIRPEARVGDMCVFWDEHMSKQMTYVKKPNPIMFPIEETHPAQYLKDKKLLMSMIRGRIALGAEGADIRPDVLKVESASSGRKLITIEPKDSLKPPKIEEIGGTSGIDVHVEETDRTVRADPINAC</sequence>
<keyword evidence="3" id="KW-0813">Transport</keyword>
<dbReference type="EMBL" id="KY808393">
    <property type="protein sequence ID" value="AVI05075.1"/>
    <property type="molecule type" value="Genomic_RNA"/>
</dbReference>
<dbReference type="GO" id="GO:0044219">
    <property type="term" value="C:host cell plasmodesma"/>
    <property type="evidence" value="ECO:0007669"/>
    <property type="project" value="UniProtKB-SubCell"/>
</dbReference>
<comment type="subcellular location">
    <subcellularLocation>
        <location evidence="1">Host cell junction</location>
        <location evidence="1">Host plasmodesma</location>
    </subcellularLocation>
</comment>
<protein>
    <recommendedName>
        <fullName evidence="2">Movement protein</fullName>
    </recommendedName>
    <alternativeName>
        <fullName evidence="7">Protein 3A</fullName>
    </alternativeName>
</protein>
<evidence type="ECO:0000256" key="3">
    <source>
        <dbReference type="ARBA" id="ARBA00022448"/>
    </source>
</evidence>
<dbReference type="GO" id="GO:0046740">
    <property type="term" value="P:transport of virus in host, cell to cell"/>
    <property type="evidence" value="ECO:0007669"/>
    <property type="project" value="UniProtKB-KW"/>
</dbReference>
<comment type="function">
    <text evidence="6">Transports viral genome to neighboring plant cells directly through plasmosdesmata, without any budding. The movement protein allows efficient cell to cell propagation, by bypassing the host cell wall barrier. Acts by forming a tubular structure at the host plasmodesmata, enlarging it enough to allow free passage of virion capsids.</text>
</comment>
<dbReference type="InterPro" id="IPR002538">
    <property type="entry name" value="Bromo_MP"/>
</dbReference>
<accession>A0A5K6L9H7</accession>
<evidence type="ECO:0000256" key="6">
    <source>
        <dbReference type="ARBA" id="ARBA00025275"/>
    </source>
</evidence>
<evidence type="ECO:0000256" key="5">
    <source>
        <dbReference type="ARBA" id="ARBA00023081"/>
    </source>
</evidence>
<proteinExistence type="predicted"/>
<organism evidence="8">
    <name type="scientific">Apple necrotic mosaic virus</name>
    <dbReference type="NCBI Taxonomy" id="1779339"/>
    <lineage>
        <taxon>Viruses</taxon>
        <taxon>Riboviria</taxon>
        <taxon>Orthornavirae</taxon>
        <taxon>Kitrinoviricota</taxon>
        <taxon>Alsuviricetes</taxon>
        <taxon>Martellivirales</taxon>
        <taxon>Bromoviridae</taxon>
        <taxon>Ilarvirus</taxon>
        <taxon>Ilarvirus ApNMV</taxon>
    </lineage>
</organism>
<dbReference type="Pfam" id="PF01573">
    <property type="entry name" value="Bromo_MP"/>
    <property type="match status" value="1"/>
</dbReference>
<reference evidence="8" key="1">
    <citation type="journal article" date="2018" name="Plant Dis.">
        <title>Genomic Analysis, Sequence Diversity, and Occurrence of Apple necrotic mosaic virus, a Novel Ilarvirus Associated with Mosaic Disease of Apple Trees in China.</title>
        <authorList>
            <person name="Xing F."/>
            <person name="Robe B.L."/>
            <person name="Zhang Z."/>
            <person name="Wang H."/>
            <person name="Li S."/>
        </authorList>
    </citation>
    <scope>NUCLEOTIDE SEQUENCE</scope>
    <source>
        <strain evidence="8">AM125</strain>
    </source>
</reference>
<keyword evidence="5" id="KW-1031">Host cell junction</keyword>
<name>A0A5K6L9H7_9BROM</name>
<evidence type="ECO:0000256" key="1">
    <source>
        <dbReference type="ARBA" id="ARBA00004621"/>
    </source>
</evidence>
<keyword evidence="4" id="KW-0916">Viral movement protein</keyword>
<evidence type="ECO:0000256" key="7">
    <source>
        <dbReference type="ARBA" id="ARBA00032603"/>
    </source>
</evidence>